<name>A0A2S7UT47_9GAMM</name>
<evidence type="ECO:0000313" key="1">
    <source>
        <dbReference type="EMBL" id="PQJ53117.1"/>
    </source>
</evidence>
<reference evidence="1 2" key="1">
    <citation type="submission" date="2016-12" db="EMBL/GenBank/DDBJ databases">
        <title>Diversity of luminous bacteria.</title>
        <authorList>
            <person name="Yoshizawa S."/>
            <person name="Kogure K."/>
        </authorList>
    </citation>
    <scope>NUCLEOTIDE SEQUENCE [LARGE SCALE GENOMIC DNA]</scope>
    <source>
        <strain evidence="1 2">SA4-48</strain>
    </source>
</reference>
<comment type="caution">
    <text evidence="1">The sequence shown here is derived from an EMBL/GenBank/DDBJ whole genome shotgun (WGS) entry which is preliminary data.</text>
</comment>
<organism evidence="1 2">
    <name type="scientific">Psychrosphaera saromensis</name>
    <dbReference type="NCBI Taxonomy" id="716813"/>
    <lineage>
        <taxon>Bacteria</taxon>
        <taxon>Pseudomonadati</taxon>
        <taxon>Pseudomonadota</taxon>
        <taxon>Gammaproteobacteria</taxon>
        <taxon>Alteromonadales</taxon>
        <taxon>Pseudoalteromonadaceae</taxon>
        <taxon>Psychrosphaera</taxon>
    </lineage>
</organism>
<protein>
    <submittedName>
        <fullName evidence="1">Uncharacterized protein</fullName>
    </submittedName>
</protein>
<gene>
    <name evidence="1" type="ORF">BTO11_05210</name>
</gene>
<keyword evidence="2" id="KW-1185">Reference proteome</keyword>
<sequence>MRDVLMTVKGTPKEVVFITLGTDVEPGAELHFIVDETLASAISTPNTFVFFKWNDSEWEWVPNSQTVVKTASQSGTDTFTLDIVKYSGDKSVADATYEELAPHFDVRDITGKTGTIIVQE</sequence>
<dbReference type="Proteomes" id="UP000239007">
    <property type="component" value="Unassembled WGS sequence"/>
</dbReference>
<accession>A0A2S7UT47</accession>
<proteinExistence type="predicted"/>
<dbReference type="RefSeq" id="WP_105051593.1">
    <property type="nucleotide sequence ID" value="NZ_BMYG01000003.1"/>
</dbReference>
<dbReference type="AlphaFoldDB" id="A0A2S7UT47"/>
<evidence type="ECO:0000313" key="2">
    <source>
        <dbReference type="Proteomes" id="UP000239007"/>
    </source>
</evidence>
<dbReference type="EMBL" id="MSCH01000003">
    <property type="protein sequence ID" value="PQJ53117.1"/>
    <property type="molecule type" value="Genomic_DNA"/>
</dbReference>